<dbReference type="Proteomes" id="UP000050761">
    <property type="component" value="Unassembled WGS sequence"/>
</dbReference>
<dbReference type="AlphaFoldDB" id="A0A183GIK8"/>
<proteinExistence type="predicted"/>
<keyword evidence="4" id="KW-1185">Reference proteome</keyword>
<feature type="domain" description="PH-like" evidence="2">
    <location>
        <begin position="122"/>
        <end position="252"/>
    </location>
</feature>
<organism evidence="4 5">
    <name type="scientific">Heligmosomoides polygyrus</name>
    <name type="common">Parasitic roundworm</name>
    <dbReference type="NCBI Taxonomy" id="6339"/>
    <lineage>
        <taxon>Eukaryota</taxon>
        <taxon>Metazoa</taxon>
        <taxon>Ecdysozoa</taxon>
        <taxon>Nematoda</taxon>
        <taxon>Chromadorea</taxon>
        <taxon>Rhabditida</taxon>
        <taxon>Rhabditina</taxon>
        <taxon>Rhabditomorpha</taxon>
        <taxon>Strongyloidea</taxon>
        <taxon>Heligmosomidae</taxon>
        <taxon>Heligmosomoides</taxon>
    </lineage>
</organism>
<dbReference type="OrthoDB" id="5862749at2759"/>
<feature type="domain" description="DUF7637" evidence="1">
    <location>
        <begin position="7"/>
        <end position="119"/>
    </location>
</feature>
<accession>A0A183GIK8</accession>
<reference evidence="3 4" key="1">
    <citation type="submission" date="2018-11" db="EMBL/GenBank/DDBJ databases">
        <authorList>
            <consortium name="Pathogen Informatics"/>
        </authorList>
    </citation>
    <scope>NUCLEOTIDE SEQUENCE [LARGE SCALE GENOMIC DNA]</scope>
</reference>
<protein>
    <submittedName>
        <fullName evidence="5">RNA-directed RNA polymerase</fullName>
    </submittedName>
</protein>
<dbReference type="InterPro" id="IPR056054">
    <property type="entry name" value="DUF7637"/>
</dbReference>
<dbReference type="WBParaSite" id="HPBE_0002247301-mRNA-1">
    <property type="protein sequence ID" value="HPBE_0002247301-mRNA-1"/>
    <property type="gene ID" value="HPBE_0002247301"/>
</dbReference>
<dbReference type="Pfam" id="PF24643">
    <property type="entry name" value="DUF7637"/>
    <property type="match status" value="1"/>
</dbReference>
<name>A0A183GIK8_HELPZ</name>
<evidence type="ECO:0000259" key="1">
    <source>
        <dbReference type="Pfam" id="PF24643"/>
    </source>
</evidence>
<evidence type="ECO:0000259" key="2">
    <source>
        <dbReference type="Pfam" id="PF25359"/>
    </source>
</evidence>
<sequence length="437" mass="50550">MTMNRYMTDIVAGRLKLEVPHCSDEKDGVVLHAERQAELLVECLASCRISLTEELLKTAVEEPGCEKFLVYNLEVKMLKDKRNKLLPAIRSFLQKIQAMHFPHFMKSTVIIHSPSCFSNKVTSANQFVPIMAIYFGNIQGGVFINHWEVSFRNEYGADRDVHRMHAHFLYDQNELISVTFANVEHERRWHDDGQLRPQHGTANYQISMRLNFIRRIVVDNAVSDANGKDRTRIYFELNCPVVIRRGFMPDKKDSTIYAILSRLRVRTGISIEFASFEIADKLYFNNHCPYAYWARESDKNVNAATAADDRTMAAFIKDTVRREDVIGSNHVMDIVRARTFSLMYLIECLFSRGAVVKDQLLLDKAVWITFLKLLNRCYRDDREVIPILKAVAFLRAQHLITFLWKCSGKNPLFRVHVELGSAKQERASDVYARAEEM</sequence>
<reference evidence="5" key="2">
    <citation type="submission" date="2019-09" db="UniProtKB">
        <authorList>
            <consortium name="WormBaseParasite"/>
        </authorList>
    </citation>
    <scope>IDENTIFICATION</scope>
</reference>
<evidence type="ECO:0000313" key="4">
    <source>
        <dbReference type="Proteomes" id="UP000050761"/>
    </source>
</evidence>
<evidence type="ECO:0000313" key="3">
    <source>
        <dbReference type="EMBL" id="VDP32797.1"/>
    </source>
</evidence>
<accession>A0A3P8BYK5</accession>
<gene>
    <name evidence="3" type="ORF">HPBE_LOCUS22472</name>
</gene>
<dbReference type="InterPro" id="IPR057493">
    <property type="entry name" value="PH_RdRP-assoc"/>
</dbReference>
<dbReference type="EMBL" id="UZAH01034019">
    <property type="protein sequence ID" value="VDP32797.1"/>
    <property type="molecule type" value="Genomic_DNA"/>
</dbReference>
<evidence type="ECO:0000313" key="5">
    <source>
        <dbReference type="WBParaSite" id="HPBE_0002247301-mRNA-1"/>
    </source>
</evidence>
<dbReference type="Pfam" id="PF25359">
    <property type="entry name" value="PH_met_RdRP"/>
    <property type="match status" value="1"/>
</dbReference>